<evidence type="ECO:0000313" key="1">
    <source>
        <dbReference type="EMBL" id="NNG24436.1"/>
    </source>
</evidence>
<keyword evidence="2" id="KW-1185">Reference proteome</keyword>
<comment type="caution">
    <text evidence="1">The sequence shown here is derived from an EMBL/GenBank/DDBJ whole genome shotgun (WGS) entry which is preliminary data.</text>
</comment>
<reference evidence="1 2" key="1">
    <citation type="submission" date="2020-04" db="EMBL/GenBank/DDBJ databases">
        <title>Massilia sp. nov., a cold adapted bacteria isolated from Arctic soil.</title>
        <authorList>
            <person name="Son J."/>
            <person name="Ka J.-O."/>
        </authorList>
    </citation>
    <scope>NUCLEOTIDE SEQUENCE [LARGE SCALE GENOMIC DNA]</scope>
    <source>
        <strain evidence="1 2">ML15P13</strain>
    </source>
</reference>
<evidence type="ECO:0000313" key="2">
    <source>
        <dbReference type="Proteomes" id="UP000533905"/>
    </source>
</evidence>
<dbReference type="RefSeq" id="WP_171086073.1">
    <property type="nucleotide sequence ID" value="NZ_JABAIV010000005.1"/>
</dbReference>
<proteinExistence type="predicted"/>
<dbReference type="Proteomes" id="UP000533905">
    <property type="component" value="Unassembled WGS sequence"/>
</dbReference>
<gene>
    <name evidence="1" type="ORF">HGB41_15705</name>
</gene>
<sequence>MLQPAEIQQRFSQIQQTINQAEEVTRNDQGAPADIRDCIQKIAHEMPAAERVMRSNDQNRIIECIDRLEEMGDDAKRMVRSSQPSPQVASVVTRVHDVLSDLKHQLH</sequence>
<name>A0A7Y2K0K0_9BURK</name>
<accession>A0A7Y2K0K0</accession>
<dbReference type="AlphaFoldDB" id="A0A7Y2K0K0"/>
<organism evidence="1 2">
    <name type="scientific">Telluria aromaticivorans</name>
    <dbReference type="NCBI Taxonomy" id="2725995"/>
    <lineage>
        <taxon>Bacteria</taxon>
        <taxon>Pseudomonadati</taxon>
        <taxon>Pseudomonadota</taxon>
        <taxon>Betaproteobacteria</taxon>
        <taxon>Burkholderiales</taxon>
        <taxon>Oxalobacteraceae</taxon>
        <taxon>Telluria group</taxon>
        <taxon>Telluria</taxon>
    </lineage>
</organism>
<protein>
    <submittedName>
        <fullName evidence="1">Uncharacterized protein</fullName>
    </submittedName>
</protein>
<dbReference type="EMBL" id="JABAIV010000005">
    <property type="protein sequence ID" value="NNG24436.1"/>
    <property type="molecule type" value="Genomic_DNA"/>
</dbReference>